<evidence type="ECO:0000313" key="3">
    <source>
        <dbReference type="EMBL" id="MBA4627661.1"/>
    </source>
</evidence>
<dbReference type="AlphaFoldDB" id="A0A7C9CVN4"/>
<feature type="signal peptide" evidence="2">
    <location>
        <begin position="1"/>
        <end position="20"/>
    </location>
</feature>
<accession>A0A7C9CVN4</accession>
<dbReference type="EMBL" id="GISG01062980">
    <property type="protein sequence ID" value="MBA4627665.1"/>
    <property type="molecule type" value="Transcribed_RNA"/>
</dbReference>
<sequence length="105" mass="11248">MRQGLFLVLRLSIWITRSICGSLPTTGSTFPSCANFVKFMLNSCSVCILSPELVGTLATSSFVSPIICTTFLRILSGSTSKFSRTRIATPPPSLTNPSSKCSVPI</sequence>
<reference evidence="3" key="1">
    <citation type="journal article" date="2013" name="J. Plant Res.">
        <title>Effect of fungi and light on seed germination of three Opuntia species from semiarid lands of central Mexico.</title>
        <authorList>
            <person name="Delgado-Sanchez P."/>
            <person name="Jimenez-Bremont J.F."/>
            <person name="Guerrero-Gonzalez Mde L."/>
            <person name="Flores J."/>
        </authorList>
    </citation>
    <scope>NUCLEOTIDE SEQUENCE</scope>
    <source>
        <tissue evidence="3">Cladode</tissue>
    </source>
</reference>
<protein>
    <recommendedName>
        <fullName evidence="4">Secreted protein</fullName>
    </recommendedName>
</protein>
<evidence type="ECO:0008006" key="4">
    <source>
        <dbReference type="Google" id="ProtNLM"/>
    </source>
</evidence>
<feature type="region of interest" description="Disordered" evidence="1">
    <location>
        <begin position="82"/>
        <end position="105"/>
    </location>
</feature>
<evidence type="ECO:0000256" key="2">
    <source>
        <dbReference type="SAM" id="SignalP"/>
    </source>
</evidence>
<dbReference type="EMBL" id="GISG01062975">
    <property type="protein sequence ID" value="MBA4627660.1"/>
    <property type="molecule type" value="Transcribed_RNA"/>
</dbReference>
<keyword evidence="2" id="KW-0732">Signal</keyword>
<dbReference type="AntiFam" id="ANF00122">
    <property type="entry name" value="Shadow ORF (opposite clpB)"/>
</dbReference>
<organism evidence="3">
    <name type="scientific">Opuntia streptacantha</name>
    <name type="common">Prickly pear cactus</name>
    <name type="synonym">Opuntia cardona</name>
    <dbReference type="NCBI Taxonomy" id="393608"/>
    <lineage>
        <taxon>Eukaryota</taxon>
        <taxon>Viridiplantae</taxon>
        <taxon>Streptophyta</taxon>
        <taxon>Embryophyta</taxon>
        <taxon>Tracheophyta</taxon>
        <taxon>Spermatophyta</taxon>
        <taxon>Magnoliopsida</taxon>
        <taxon>eudicotyledons</taxon>
        <taxon>Gunneridae</taxon>
        <taxon>Pentapetalae</taxon>
        <taxon>Caryophyllales</taxon>
        <taxon>Cactineae</taxon>
        <taxon>Cactaceae</taxon>
        <taxon>Opuntioideae</taxon>
        <taxon>Opuntia</taxon>
    </lineage>
</organism>
<feature type="compositionally biased region" description="Polar residues" evidence="1">
    <location>
        <begin position="95"/>
        <end position="105"/>
    </location>
</feature>
<proteinExistence type="predicted"/>
<evidence type="ECO:0000256" key="1">
    <source>
        <dbReference type="SAM" id="MobiDB-lite"/>
    </source>
</evidence>
<dbReference type="EMBL" id="GISG01062976">
    <property type="protein sequence ID" value="MBA4627661.1"/>
    <property type="molecule type" value="Transcribed_RNA"/>
</dbReference>
<reference evidence="3" key="2">
    <citation type="submission" date="2020-07" db="EMBL/GenBank/DDBJ databases">
        <authorList>
            <person name="Vera ALvarez R."/>
            <person name="Arias-Moreno D.M."/>
            <person name="Jimenez-Jacinto V."/>
            <person name="Jimenez-Bremont J.F."/>
            <person name="Swaminathan K."/>
            <person name="Moose S.P."/>
            <person name="Guerrero-Gonzalez M.L."/>
            <person name="Marino-Ramirez L."/>
            <person name="Landsman D."/>
            <person name="Rodriguez-Kessler M."/>
            <person name="Delgado-Sanchez P."/>
        </authorList>
    </citation>
    <scope>NUCLEOTIDE SEQUENCE</scope>
    <source>
        <tissue evidence="3">Cladode</tissue>
    </source>
</reference>
<feature type="chain" id="PRO_5036201198" description="Secreted protein" evidence="2">
    <location>
        <begin position="21"/>
        <end position="105"/>
    </location>
</feature>
<name>A0A7C9CVN4_OPUST</name>